<keyword evidence="3" id="KW-0378">Hydrolase</keyword>
<evidence type="ECO:0000256" key="1">
    <source>
        <dbReference type="ARBA" id="ARBA00008542"/>
    </source>
</evidence>
<organism evidence="3 4">
    <name type="scientific">Legionella londiniensis</name>
    <dbReference type="NCBI Taxonomy" id="45068"/>
    <lineage>
        <taxon>Bacteria</taxon>
        <taxon>Pseudomonadati</taxon>
        <taxon>Pseudomonadota</taxon>
        <taxon>Gammaproteobacteria</taxon>
        <taxon>Legionellales</taxon>
        <taxon>Legionellaceae</taxon>
        <taxon>Legionella</taxon>
    </lineage>
</organism>
<dbReference type="SUPFAM" id="SSF52317">
    <property type="entry name" value="Class I glutamine amidotransferase-like"/>
    <property type="match status" value="1"/>
</dbReference>
<dbReference type="RefSeq" id="WP_058529336.1">
    <property type="nucleotide sequence ID" value="NZ_CAAAHZ010000003.1"/>
</dbReference>
<dbReference type="Gene3D" id="3.40.50.880">
    <property type="match status" value="1"/>
</dbReference>
<keyword evidence="4" id="KW-1185">Reference proteome</keyword>
<name>A0A0W0VMB5_9GAMM</name>
<dbReference type="InterPro" id="IPR006286">
    <property type="entry name" value="C56_PfpI-like"/>
</dbReference>
<dbReference type="InterPro" id="IPR002818">
    <property type="entry name" value="DJ-1/PfpI"/>
</dbReference>
<dbReference type="PATRIC" id="fig|45068.5.peg.1456"/>
<dbReference type="InterPro" id="IPR029062">
    <property type="entry name" value="Class_I_gatase-like"/>
</dbReference>
<proteinExistence type="inferred from homology"/>
<dbReference type="PANTHER" id="PTHR42733">
    <property type="entry name" value="DJ-1 PROTEIN"/>
    <property type="match status" value="1"/>
</dbReference>
<dbReference type="AlphaFoldDB" id="A0A0W0VMB5"/>
<evidence type="ECO:0000313" key="3">
    <source>
        <dbReference type="EMBL" id="KTD21249.1"/>
    </source>
</evidence>
<keyword evidence="3" id="KW-0645">Protease</keyword>
<dbReference type="GO" id="GO:0008233">
    <property type="term" value="F:peptidase activity"/>
    <property type="evidence" value="ECO:0007669"/>
    <property type="project" value="UniProtKB-KW"/>
</dbReference>
<evidence type="ECO:0000259" key="2">
    <source>
        <dbReference type="Pfam" id="PF01965"/>
    </source>
</evidence>
<reference evidence="3 4" key="1">
    <citation type="submission" date="2015-11" db="EMBL/GenBank/DDBJ databases">
        <title>Genomic analysis of 38 Legionella species identifies large and diverse effector repertoires.</title>
        <authorList>
            <person name="Burstein D."/>
            <person name="Amaro F."/>
            <person name="Zusman T."/>
            <person name="Lifshitz Z."/>
            <person name="Cohen O."/>
            <person name="Gilbert J.A."/>
            <person name="Pupko T."/>
            <person name="Shuman H.A."/>
            <person name="Segal G."/>
        </authorList>
    </citation>
    <scope>NUCLEOTIDE SEQUENCE [LARGE SCALE GENOMIC DNA]</scope>
    <source>
        <strain evidence="3 4">ATCC 49505</strain>
    </source>
</reference>
<comment type="similarity">
    <text evidence="1">Belongs to the peptidase C56 family.</text>
</comment>
<dbReference type="PROSITE" id="PS51276">
    <property type="entry name" value="PEPTIDASE_C56_PFPI"/>
    <property type="match status" value="1"/>
</dbReference>
<comment type="caution">
    <text evidence="3">The sequence shown here is derived from an EMBL/GenBank/DDBJ whole genome shotgun (WGS) entry which is preliminary data.</text>
</comment>
<gene>
    <name evidence="3" type="ORF">Llon_1347</name>
</gene>
<feature type="domain" description="DJ-1/PfpI" evidence="2">
    <location>
        <begin position="5"/>
        <end position="167"/>
    </location>
</feature>
<sequence length="171" mass="19214">MNNHMRVGIFVENEYQELEFWYPYLRLREEGIKPLIIGAEKKTYKSKLGYEVQAEVAASSVEHDSFSAIIIPGGYAPDKMRVHQPYLNLIKNTFDRGAVVAAICHAAWVLISAKVVSGKKATCYHTIRDDLKNAGAEYLDEAVVVDGNLITSRKPDDLPVFCQKIIEGLKK</sequence>
<dbReference type="GO" id="GO:0006508">
    <property type="term" value="P:proteolysis"/>
    <property type="evidence" value="ECO:0007669"/>
    <property type="project" value="UniProtKB-KW"/>
</dbReference>
<dbReference type="Pfam" id="PF01965">
    <property type="entry name" value="DJ-1_PfpI"/>
    <property type="match status" value="1"/>
</dbReference>
<accession>A0A0W0VMB5</accession>
<evidence type="ECO:0000313" key="4">
    <source>
        <dbReference type="Proteomes" id="UP000054997"/>
    </source>
</evidence>
<dbReference type="Proteomes" id="UP000054997">
    <property type="component" value="Unassembled WGS sequence"/>
</dbReference>
<dbReference type="CDD" id="cd03134">
    <property type="entry name" value="GATase1_PfpI_like"/>
    <property type="match status" value="1"/>
</dbReference>
<dbReference type="PANTHER" id="PTHR42733:SF13">
    <property type="entry name" value="DJ-1_PFPI DOMAIN-CONTAINING PROTEIN"/>
    <property type="match status" value="1"/>
</dbReference>
<protein>
    <submittedName>
        <fullName evidence="3">Intracellular protease, ThiJ/PfpI family</fullName>
    </submittedName>
</protein>
<dbReference type="STRING" id="45068.Llon_1347"/>
<dbReference type="NCBIfam" id="TIGR01382">
    <property type="entry name" value="PfpI"/>
    <property type="match status" value="1"/>
</dbReference>
<dbReference type="EMBL" id="LNYK01000016">
    <property type="protein sequence ID" value="KTD21249.1"/>
    <property type="molecule type" value="Genomic_DNA"/>
</dbReference>